<comment type="subcellular location">
    <subcellularLocation>
        <location evidence="1">Cell membrane</location>
        <topology evidence="1">Multi-pass membrane protein</topology>
    </subcellularLocation>
</comment>
<dbReference type="GO" id="GO:0009103">
    <property type="term" value="P:lipopolysaccharide biosynthetic process"/>
    <property type="evidence" value="ECO:0007669"/>
    <property type="project" value="UniProtKB-ARBA"/>
</dbReference>
<proteinExistence type="predicted"/>
<feature type="transmembrane region" description="Helical" evidence="8">
    <location>
        <begin position="161"/>
        <end position="178"/>
    </location>
</feature>
<comment type="caution">
    <text evidence="10">The sequence shown here is derived from an EMBL/GenBank/DDBJ whole genome shotgun (WGS) entry which is preliminary data.</text>
</comment>
<accession>A0A0G0F7U9</accession>
<dbReference type="GO" id="GO:0010041">
    <property type="term" value="P:response to iron(III) ion"/>
    <property type="evidence" value="ECO:0007669"/>
    <property type="project" value="TreeGrafter"/>
</dbReference>
<dbReference type="GO" id="GO:0005886">
    <property type="term" value="C:plasma membrane"/>
    <property type="evidence" value="ECO:0007669"/>
    <property type="project" value="UniProtKB-SubCell"/>
</dbReference>
<dbReference type="PANTHER" id="PTHR33908">
    <property type="entry name" value="MANNOSYLTRANSFERASE YKCB-RELATED"/>
    <property type="match status" value="1"/>
</dbReference>
<evidence type="ECO:0000259" key="9">
    <source>
        <dbReference type="Pfam" id="PF13231"/>
    </source>
</evidence>
<dbReference type="InterPro" id="IPR038731">
    <property type="entry name" value="RgtA/B/C-like"/>
</dbReference>
<evidence type="ECO:0000313" key="10">
    <source>
        <dbReference type="EMBL" id="KKQ09570.1"/>
    </source>
</evidence>
<feature type="transmembrane region" description="Helical" evidence="8">
    <location>
        <begin position="86"/>
        <end position="106"/>
    </location>
</feature>
<dbReference type="GO" id="GO:0016763">
    <property type="term" value="F:pentosyltransferase activity"/>
    <property type="evidence" value="ECO:0007669"/>
    <property type="project" value="TreeGrafter"/>
</dbReference>
<dbReference type="Proteomes" id="UP000034492">
    <property type="component" value="Unassembled WGS sequence"/>
</dbReference>
<protein>
    <recommendedName>
        <fullName evidence="9">Glycosyltransferase RgtA/B/C/D-like domain-containing protein</fullName>
    </recommendedName>
</protein>
<evidence type="ECO:0000256" key="4">
    <source>
        <dbReference type="ARBA" id="ARBA00022679"/>
    </source>
</evidence>
<dbReference type="PANTHER" id="PTHR33908:SF3">
    <property type="entry name" value="UNDECAPRENYL PHOSPHATE-ALPHA-4-AMINO-4-DEOXY-L-ARABINOSE ARABINOSYL TRANSFERASE"/>
    <property type="match status" value="1"/>
</dbReference>
<evidence type="ECO:0000313" key="11">
    <source>
        <dbReference type="Proteomes" id="UP000034492"/>
    </source>
</evidence>
<evidence type="ECO:0000256" key="1">
    <source>
        <dbReference type="ARBA" id="ARBA00004651"/>
    </source>
</evidence>
<evidence type="ECO:0000256" key="8">
    <source>
        <dbReference type="SAM" id="Phobius"/>
    </source>
</evidence>
<feature type="transmembrane region" description="Helical" evidence="8">
    <location>
        <begin position="184"/>
        <end position="202"/>
    </location>
</feature>
<evidence type="ECO:0000256" key="5">
    <source>
        <dbReference type="ARBA" id="ARBA00022692"/>
    </source>
</evidence>
<feature type="transmembrane region" description="Helical" evidence="8">
    <location>
        <begin position="337"/>
        <end position="357"/>
    </location>
</feature>
<keyword evidence="2" id="KW-1003">Cell membrane</keyword>
<feature type="transmembrane region" description="Helical" evidence="8">
    <location>
        <begin position="137"/>
        <end position="154"/>
    </location>
</feature>
<evidence type="ECO:0000256" key="3">
    <source>
        <dbReference type="ARBA" id="ARBA00022676"/>
    </source>
</evidence>
<feature type="transmembrane region" description="Helical" evidence="8">
    <location>
        <begin position="363"/>
        <end position="382"/>
    </location>
</feature>
<keyword evidence="3" id="KW-0328">Glycosyltransferase</keyword>
<dbReference type="Pfam" id="PF13231">
    <property type="entry name" value="PMT_2"/>
    <property type="match status" value="1"/>
</dbReference>
<sequence length="543" mass="61632">MRFKFPKLVLVLILFLALFLRFVNISQYPMYGDELTLAYDGYSILKTGFDQTGAYLPFTFKMAGGHPPAYVYFSIPFIAIFGPTEIGIRLLSVISGVGIVLLIYLIGRKFVNEKAGLFAAGLAALSPWDIHLSRIGFETHFALFLTTLGAYLFIKAKEKPILLVLSALSFGIGIHTYSTYKMTVPILILVLLWFVGLNRVWVTKERFKYTLSAGVLILFSFGLILTQALFSNAETRFLQINVFNQPEIKNQVAQKVNIERTFTDVPFNFSELFHNKVLEFMYLIKSNYLEHFSMEFLFLKGDGNPRHNGAGLGELYIIEAIFLFLGVIYLSKTNFRVLKFLILWLLIAPIPTSLISGPHALRSSLMLSPLILLSGVGFYSLWEVLKVRKLMWLKGVVLVILLFEFIIFAERHYFISANLYNKFFSYSARAASEYAVMNKNNFDYILISDKIDSLEIGYPVYAKSDPQTVISENRRRSGLNGINFKKIENVYIGFINPFEIESFSKTLGGKVLYLGPGEDINTIKDFEVINAPDNSAAVVIKRY</sequence>
<feature type="transmembrane region" description="Helical" evidence="8">
    <location>
        <begin position="209"/>
        <end position="230"/>
    </location>
</feature>
<keyword evidence="6 8" id="KW-1133">Transmembrane helix</keyword>
<evidence type="ECO:0000256" key="6">
    <source>
        <dbReference type="ARBA" id="ARBA00022989"/>
    </source>
</evidence>
<reference evidence="10 11" key="1">
    <citation type="journal article" date="2015" name="Nature">
        <title>rRNA introns, odd ribosomes, and small enigmatic genomes across a large radiation of phyla.</title>
        <authorList>
            <person name="Brown C.T."/>
            <person name="Hug L.A."/>
            <person name="Thomas B.C."/>
            <person name="Sharon I."/>
            <person name="Castelle C.J."/>
            <person name="Singh A."/>
            <person name="Wilkins M.J."/>
            <person name="Williams K.H."/>
            <person name="Banfield J.F."/>
        </authorList>
    </citation>
    <scope>NUCLEOTIDE SEQUENCE [LARGE SCALE GENOMIC DNA]</scope>
</reference>
<feature type="domain" description="Glycosyltransferase RgtA/B/C/D-like" evidence="9">
    <location>
        <begin position="66"/>
        <end position="220"/>
    </location>
</feature>
<dbReference type="InterPro" id="IPR050297">
    <property type="entry name" value="LipidA_mod_glycosyltrf_83"/>
</dbReference>
<keyword evidence="7 8" id="KW-0472">Membrane</keyword>
<dbReference type="AlphaFoldDB" id="A0A0G0F7U9"/>
<evidence type="ECO:0000256" key="7">
    <source>
        <dbReference type="ARBA" id="ARBA00023136"/>
    </source>
</evidence>
<feature type="transmembrane region" description="Helical" evidence="8">
    <location>
        <begin position="309"/>
        <end position="330"/>
    </location>
</feature>
<dbReference type="EMBL" id="LBSA01000012">
    <property type="protein sequence ID" value="KKQ09570.1"/>
    <property type="molecule type" value="Genomic_DNA"/>
</dbReference>
<name>A0A0G0F7U9_9BACT</name>
<evidence type="ECO:0000256" key="2">
    <source>
        <dbReference type="ARBA" id="ARBA00022475"/>
    </source>
</evidence>
<organism evidence="10 11">
    <name type="scientific">Candidatus Daviesbacteria bacterium GW2011_GWB1_36_5</name>
    <dbReference type="NCBI Taxonomy" id="1618426"/>
    <lineage>
        <taxon>Bacteria</taxon>
        <taxon>Candidatus Daviesiibacteriota</taxon>
    </lineage>
</organism>
<feature type="transmembrane region" description="Helical" evidence="8">
    <location>
        <begin position="391"/>
        <end position="409"/>
    </location>
</feature>
<keyword evidence="5 8" id="KW-0812">Transmembrane</keyword>
<keyword evidence="4" id="KW-0808">Transferase</keyword>
<gene>
    <name evidence="10" type="ORF">US19_C0012G0004</name>
</gene>